<organism evidence="2 3">
    <name type="scientific">Frankia nepalensis</name>
    <dbReference type="NCBI Taxonomy" id="1836974"/>
    <lineage>
        <taxon>Bacteria</taxon>
        <taxon>Bacillati</taxon>
        <taxon>Actinomycetota</taxon>
        <taxon>Actinomycetes</taxon>
        <taxon>Frankiales</taxon>
        <taxon>Frankiaceae</taxon>
        <taxon>Frankia</taxon>
    </lineage>
</organism>
<dbReference type="InterPro" id="IPR036514">
    <property type="entry name" value="SGNH_hydro_sf"/>
</dbReference>
<feature type="region of interest" description="Disordered" evidence="1">
    <location>
        <begin position="1"/>
        <end position="59"/>
    </location>
</feature>
<accession>A0A937URE8</accession>
<feature type="region of interest" description="Disordered" evidence="1">
    <location>
        <begin position="137"/>
        <end position="176"/>
    </location>
</feature>
<sequence length="393" mass="40875">MGVAGSWSVETQADGAPARPGGDLATTTDAHAARPGQDTRPVPSPRTPPADDRSPGHAGVVSARRAFALVTLSLGVLALLRTPAAVHAGEGMPPGRTRDTVLAVARPLDRVTRPLGLDRPGERLAALFGHDRADSHSELATAASREASATGSGPGGTISGGAPTAPAPVPPRIPTAGDPLRVLVTGDSLTESLGPRIVNTAPRTVRATTDTRFGTGLVRPDFFDWASHAHDQLDQEDPEAVVVALGANDGQGITLPAGAVLPAGSAGWLDEYRRRALVLLRIWTDGGTRRVYWTSLPPARSDRLDGFFRQLNGAVADAARQVPGARFLDLAPALSDHGRYSDYLRDPAGHTVQARTRDGVHLTLDGARLAAAPILAALAADFSLESPIPRQAG</sequence>
<gene>
    <name evidence="2" type="ORF">I7412_18815</name>
</gene>
<dbReference type="Proteomes" id="UP000604475">
    <property type="component" value="Unassembled WGS sequence"/>
</dbReference>
<evidence type="ECO:0000256" key="1">
    <source>
        <dbReference type="SAM" id="MobiDB-lite"/>
    </source>
</evidence>
<dbReference type="Gene3D" id="3.40.50.1110">
    <property type="entry name" value="SGNH hydrolase"/>
    <property type="match status" value="1"/>
</dbReference>
<dbReference type="Pfam" id="PF04311">
    <property type="entry name" value="DUF459"/>
    <property type="match status" value="1"/>
</dbReference>
<protein>
    <submittedName>
        <fullName evidence="2">DUF459 domain-containing protein</fullName>
    </submittedName>
</protein>
<keyword evidence="3" id="KW-1185">Reference proteome</keyword>
<dbReference type="AlphaFoldDB" id="A0A937URE8"/>
<name>A0A937URE8_9ACTN</name>
<evidence type="ECO:0000313" key="3">
    <source>
        <dbReference type="Proteomes" id="UP000604475"/>
    </source>
</evidence>
<reference evidence="2" key="1">
    <citation type="submission" date="2020-12" db="EMBL/GenBank/DDBJ databases">
        <title>Genomic characterization of non-nitrogen-fixing Frankia strains.</title>
        <authorList>
            <person name="Carlos-Shanley C."/>
            <person name="Guerra T."/>
            <person name="Hahn D."/>
        </authorList>
    </citation>
    <scope>NUCLEOTIDE SEQUENCE</scope>
    <source>
        <strain evidence="2">CN6</strain>
    </source>
</reference>
<comment type="caution">
    <text evidence="2">The sequence shown here is derived from an EMBL/GenBank/DDBJ whole genome shotgun (WGS) entry which is preliminary data.</text>
</comment>
<dbReference type="EMBL" id="JAEACQ010000217">
    <property type="protein sequence ID" value="MBL7629175.1"/>
    <property type="molecule type" value="Genomic_DNA"/>
</dbReference>
<dbReference type="SUPFAM" id="SSF52266">
    <property type="entry name" value="SGNH hydrolase"/>
    <property type="match status" value="1"/>
</dbReference>
<proteinExistence type="predicted"/>
<evidence type="ECO:0000313" key="2">
    <source>
        <dbReference type="EMBL" id="MBL7629175.1"/>
    </source>
</evidence>
<dbReference type="InterPro" id="IPR007407">
    <property type="entry name" value="DUF459"/>
</dbReference>